<proteinExistence type="predicted"/>
<evidence type="ECO:0000313" key="2">
    <source>
        <dbReference type="EMBL" id="TID12906.1"/>
    </source>
</evidence>
<dbReference type="AlphaFoldDB" id="A0A4Z1NK15"/>
<keyword evidence="3" id="KW-1185">Reference proteome</keyword>
<evidence type="ECO:0000313" key="3">
    <source>
        <dbReference type="Proteomes" id="UP000298493"/>
    </source>
</evidence>
<comment type="caution">
    <text evidence="2">The sequence shown here is derived from an EMBL/GenBank/DDBJ whole genome shotgun (WGS) entry which is preliminary data.</text>
</comment>
<feature type="region of interest" description="Disordered" evidence="1">
    <location>
        <begin position="1"/>
        <end position="45"/>
    </location>
</feature>
<reference evidence="2 3" key="1">
    <citation type="submission" date="2019-04" db="EMBL/GenBank/DDBJ databases">
        <title>High contiguity whole genome sequence and gene annotation resource for two Venturia nashicola isolates.</title>
        <authorList>
            <person name="Prokchorchik M."/>
            <person name="Won K."/>
            <person name="Lee Y."/>
            <person name="Choi E.D."/>
            <person name="Segonzac C."/>
            <person name="Sohn K.H."/>
        </authorList>
    </citation>
    <scope>NUCLEOTIDE SEQUENCE [LARGE SCALE GENOMIC DNA]</scope>
    <source>
        <strain evidence="2 3">PRI2</strain>
    </source>
</reference>
<protein>
    <submittedName>
        <fullName evidence="2">Uncharacterized protein</fullName>
    </submittedName>
</protein>
<gene>
    <name evidence="2" type="ORF">E6O75_ATG10090</name>
</gene>
<feature type="compositionally biased region" description="Basic residues" evidence="1">
    <location>
        <begin position="22"/>
        <end position="34"/>
    </location>
</feature>
<dbReference type="Proteomes" id="UP000298493">
    <property type="component" value="Unassembled WGS sequence"/>
</dbReference>
<sequence>MERMRGIWEEEARDKTTSSRNTGKRNKKKDKRRGKAELLGTPTHDYPTYHASTIALLKPDADALNSLYHTYKFKRQALGRSISERSSMVNLKAGNTLAGMVEEMITPGPEETGEQVYREAEADRRIEKEEERMWDEEIEGGRVRVGVEGWGGRNWGRRESV</sequence>
<evidence type="ECO:0000256" key="1">
    <source>
        <dbReference type="SAM" id="MobiDB-lite"/>
    </source>
</evidence>
<feature type="compositionally biased region" description="Basic and acidic residues" evidence="1">
    <location>
        <begin position="1"/>
        <end position="17"/>
    </location>
</feature>
<organism evidence="2 3">
    <name type="scientific">Venturia nashicola</name>
    <dbReference type="NCBI Taxonomy" id="86259"/>
    <lineage>
        <taxon>Eukaryota</taxon>
        <taxon>Fungi</taxon>
        <taxon>Dikarya</taxon>
        <taxon>Ascomycota</taxon>
        <taxon>Pezizomycotina</taxon>
        <taxon>Dothideomycetes</taxon>
        <taxon>Pleosporomycetidae</taxon>
        <taxon>Venturiales</taxon>
        <taxon>Venturiaceae</taxon>
        <taxon>Venturia</taxon>
    </lineage>
</organism>
<dbReference type="EMBL" id="SNSC02000031">
    <property type="protein sequence ID" value="TID12906.1"/>
    <property type="molecule type" value="Genomic_DNA"/>
</dbReference>
<accession>A0A4Z1NK15</accession>
<name>A0A4Z1NK15_9PEZI</name>